<dbReference type="EMBL" id="JBHUDC010000006">
    <property type="protein sequence ID" value="MFD1514161.1"/>
    <property type="molecule type" value="Genomic_DNA"/>
</dbReference>
<protein>
    <submittedName>
        <fullName evidence="1">Uncharacterized protein</fullName>
    </submittedName>
</protein>
<evidence type="ECO:0000313" key="1">
    <source>
        <dbReference type="EMBL" id="MFD1514161.1"/>
    </source>
</evidence>
<reference evidence="1 2" key="1">
    <citation type="journal article" date="2019" name="Int. J. Syst. Evol. Microbiol.">
        <title>The Global Catalogue of Microorganisms (GCM) 10K type strain sequencing project: providing services to taxonomists for standard genome sequencing and annotation.</title>
        <authorList>
            <consortium name="The Broad Institute Genomics Platform"/>
            <consortium name="The Broad Institute Genome Sequencing Center for Infectious Disease"/>
            <person name="Wu L."/>
            <person name="Ma J."/>
        </authorList>
    </citation>
    <scope>NUCLEOTIDE SEQUENCE [LARGE SCALE GENOMIC DNA]</scope>
    <source>
        <strain evidence="1 2">CGMCC 1.12563</strain>
    </source>
</reference>
<gene>
    <name evidence="1" type="ORF">ACFSBT_12825</name>
</gene>
<accession>A0ABD6AWN2</accession>
<dbReference type="Pfam" id="PF20126">
    <property type="entry name" value="TumE"/>
    <property type="match status" value="1"/>
</dbReference>
<evidence type="ECO:0000313" key="2">
    <source>
        <dbReference type="Proteomes" id="UP001597187"/>
    </source>
</evidence>
<dbReference type="RefSeq" id="WP_250874132.1">
    <property type="nucleotide sequence ID" value="NZ_JALXFV010000006.1"/>
</dbReference>
<proteinExistence type="predicted"/>
<dbReference type="InterPro" id="IPR045397">
    <property type="entry name" value="TumE-like"/>
</dbReference>
<organism evidence="1 2">
    <name type="scientific">Halomarina rubra</name>
    <dbReference type="NCBI Taxonomy" id="2071873"/>
    <lineage>
        <taxon>Archaea</taxon>
        <taxon>Methanobacteriati</taxon>
        <taxon>Methanobacteriota</taxon>
        <taxon>Stenosarchaea group</taxon>
        <taxon>Halobacteria</taxon>
        <taxon>Halobacteriales</taxon>
        <taxon>Natronomonadaceae</taxon>
        <taxon>Halomarina</taxon>
    </lineage>
</organism>
<dbReference type="Proteomes" id="UP001597187">
    <property type="component" value="Unassembled WGS sequence"/>
</dbReference>
<name>A0ABD6AWN2_9EURY</name>
<dbReference type="AlphaFoldDB" id="A0ABD6AWN2"/>
<sequence>MSAQEPHSLRGSIDPDVLYDIQIEFERLEPLASGEYDDFINPDKLLLRLSDGIGDAECATISVHWSVSNEYNIHYTDSADRNFRWDIHPNDYTAPSGDAHFHPPPDASNDDDDVEESCIRVTEIILVTRAIHQLWRAAYDAESFDPVNDANNPP</sequence>
<comment type="caution">
    <text evidence="1">The sequence shown here is derived from an EMBL/GenBank/DDBJ whole genome shotgun (WGS) entry which is preliminary data.</text>
</comment>
<keyword evidence="2" id="KW-1185">Reference proteome</keyword>